<feature type="domain" description="CSC1/OSCA1-like 7TM region" evidence="2">
    <location>
        <begin position="1"/>
        <end position="109"/>
    </location>
</feature>
<organism evidence="3 4">
    <name type="scientific">Cryomyces antarcticus</name>
    <dbReference type="NCBI Taxonomy" id="329879"/>
    <lineage>
        <taxon>Eukaryota</taxon>
        <taxon>Fungi</taxon>
        <taxon>Dikarya</taxon>
        <taxon>Ascomycota</taxon>
        <taxon>Pezizomycotina</taxon>
        <taxon>Dothideomycetes</taxon>
        <taxon>Dothideomycetes incertae sedis</taxon>
        <taxon>Cryomyces</taxon>
    </lineage>
</organism>
<evidence type="ECO:0000256" key="1">
    <source>
        <dbReference type="SAM" id="Phobius"/>
    </source>
</evidence>
<sequence>MHKLYAFFVFNNLFVFSLFAAVWGYITAVTNLRQKNTSVWDAIKQGNIFNQVMLTLCSVTPFWITWLLQRNLGAAVDLVQVFNLAWGSFSRKFLSPTPRQLIELSAPQPF</sequence>
<dbReference type="Pfam" id="PF02714">
    <property type="entry name" value="RSN1_7TM"/>
    <property type="match status" value="1"/>
</dbReference>
<feature type="transmembrane region" description="Helical" evidence="1">
    <location>
        <begin position="48"/>
        <end position="68"/>
    </location>
</feature>
<accession>A0ABR0IUH3</accession>
<keyword evidence="1" id="KW-1133">Transmembrane helix</keyword>
<evidence type="ECO:0000259" key="2">
    <source>
        <dbReference type="Pfam" id="PF02714"/>
    </source>
</evidence>
<evidence type="ECO:0000313" key="4">
    <source>
        <dbReference type="Proteomes" id="UP001357485"/>
    </source>
</evidence>
<reference evidence="3 4" key="1">
    <citation type="submission" date="2023-08" db="EMBL/GenBank/DDBJ databases">
        <title>Black Yeasts Isolated from many extreme environments.</title>
        <authorList>
            <person name="Coleine C."/>
            <person name="Stajich J.E."/>
            <person name="Selbmann L."/>
        </authorList>
    </citation>
    <scope>NUCLEOTIDE SEQUENCE [LARGE SCALE GENOMIC DNA]</scope>
    <source>
        <strain evidence="3 4">CCFEE 536</strain>
    </source>
</reference>
<comment type="caution">
    <text evidence="3">The sequence shown here is derived from an EMBL/GenBank/DDBJ whole genome shotgun (WGS) entry which is preliminary data.</text>
</comment>
<dbReference type="Proteomes" id="UP001357485">
    <property type="component" value="Unassembled WGS sequence"/>
</dbReference>
<name>A0ABR0IUH3_9PEZI</name>
<keyword evidence="1" id="KW-0472">Membrane</keyword>
<keyword evidence="1" id="KW-0812">Transmembrane</keyword>
<evidence type="ECO:0000313" key="3">
    <source>
        <dbReference type="EMBL" id="KAK5023315.1"/>
    </source>
</evidence>
<feature type="non-terminal residue" evidence="3">
    <location>
        <position position="110"/>
    </location>
</feature>
<protein>
    <recommendedName>
        <fullName evidence="2">CSC1/OSCA1-like 7TM region domain-containing protein</fullName>
    </recommendedName>
</protein>
<proteinExistence type="predicted"/>
<keyword evidence="4" id="KW-1185">Reference proteome</keyword>
<gene>
    <name evidence="3" type="ORF">LTR16_012378</name>
</gene>
<dbReference type="EMBL" id="JAVRRA010029008">
    <property type="protein sequence ID" value="KAK5023315.1"/>
    <property type="molecule type" value="Genomic_DNA"/>
</dbReference>
<feature type="transmembrane region" description="Helical" evidence="1">
    <location>
        <begin position="7"/>
        <end position="28"/>
    </location>
</feature>
<dbReference type="InterPro" id="IPR003864">
    <property type="entry name" value="CSC1/OSCA1-like_7TM"/>
</dbReference>